<reference evidence="2 3" key="1">
    <citation type="submission" date="2022-07" db="EMBL/GenBank/DDBJ databases">
        <title>Genome-wide signatures of adaptation to extreme environments.</title>
        <authorList>
            <person name="Cho C.H."/>
            <person name="Yoon H.S."/>
        </authorList>
    </citation>
    <scope>NUCLEOTIDE SEQUENCE [LARGE SCALE GENOMIC DNA]</scope>
    <source>
        <strain evidence="2 3">DBV 063 E5</strain>
    </source>
</reference>
<name>A0AAV9IXS8_CYACA</name>
<organism evidence="2 3">
    <name type="scientific">Cyanidium caldarium</name>
    <name type="common">Red alga</name>
    <dbReference type="NCBI Taxonomy" id="2771"/>
    <lineage>
        <taxon>Eukaryota</taxon>
        <taxon>Rhodophyta</taxon>
        <taxon>Bangiophyceae</taxon>
        <taxon>Cyanidiales</taxon>
        <taxon>Cyanidiaceae</taxon>
        <taxon>Cyanidium</taxon>
    </lineage>
</organism>
<comment type="caution">
    <text evidence="2">The sequence shown here is derived from an EMBL/GenBank/DDBJ whole genome shotgun (WGS) entry which is preliminary data.</text>
</comment>
<accession>A0AAV9IXS8</accession>
<keyword evidence="3" id="KW-1185">Reference proteome</keyword>
<dbReference type="Proteomes" id="UP001301350">
    <property type="component" value="Unassembled WGS sequence"/>
</dbReference>
<sequence>MLPDRWQRLEDAQRRAQRWASLEEALERAIRRGEVERQRRQGRRPSSGPAAVHEDAASPALEYWCGMVDAGLPPFLLADSLAACLWRATGRESSTAPVHERVRASWQRGTRASPVQERLARDRQLQALVARALLRRATHEGVADAEQEHRCARVLGELTGDTELASDAHRERERGGERAREAEAADMRVVRLLMEPPADLVDQLMAIGSPVAHAYASALRETPAR</sequence>
<evidence type="ECO:0000313" key="3">
    <source>
        <dbReference type="Proteomes" id="UP001301350"/>
    </source>
</evidence>
<proteinExistence type="predicted"/>
<dbReference type="AlphaFoldDB" id="A0AAV9IXS8"/>
<evidence type="ECO:0000313" key="2">
    <source>
        <dbReference type="EMBL" id="KAK4536903.1"/>
    </source>
</evidence>
<protein>
    <submittedName>
        <fullName evidence="2">Uncharacterized protein</fullName>
    </submittedName>
</protein>
<evidence type="ECO:0000256" key="1">
    <source>
        <dbReference type="SAM" id="MobiDB-lite"/>
    </source>
</evidence>
<dbReference type="EMBL" id="JANCYW010000010">
    <property type="protein sequence ID" value="KAK4536903.1"/>
    <property type="molecule type" value="Genomic_DNA"/>
</dbReference>
<gene>
    <name evidence="2" type="ORF">CDCA_CDCA10G2928</name>
</gene>
<feature type="region of interest" description="Disordered" evidence="1">
    <location>
        <begin position="34"/>
        <end position="54"/>
    </location>
</feature>